<dbReference type="AlphaFoldDB" id="A0AAD9KIH8"/>
<feature type="transmembrane region" description="Helical" evidence="7">
    <location>
        <begin position="35"/>
        <end position="57"/>
    </location>
</feature>
<gene>
    <name evidence="9" type="ORF">NP493_1002g00026</name>
</gene>
<dbReference type="InterPro" id="IPR017452">
    <property type="entry name" value="GPCR_Rhodpsn_7TM"/>
</dbReference>
<sequence length="432" mass="48690">MIISNLSGATNTTGGNEFSIQHGGRVWSVEVTSRIAALLVIMVLTLAGNTTLLWFIARQPRMRRKRVNIFLINLAISDLIICVVTMTSEVIFLAIGEWVFGSVACKLVVYAQMVIVQSFRALHAKPKIWHKVMVAWICAFLFASPQLFVFKETQHVASDGHTVRLCLSRGYTAPWQRKAYFSFLTAYILVVPLGVMIFCYFALTHMLADQSSLSEWRADKPNRKHLMASTRKNVFKMTVFVIFAFAACWTPYFVISMVRIYSNYRLRLKWPLVMAELLGLLHSAINPVVYVMYSASAIRRHFRCGRSEVVDMELATFRMTSASNCQMNGSVVPRKSSVVSCVGSILSTSTPQRGLPSERASLVPSCDTFCGHASPVRVLWQRRCATLGKRTSSCIPVHKRTSGSVKVCQERRVLLRQLNSRTRHVVERVSTM</sequence>
<dbReference type="PANTHER" id="PTHR24241">
    <property type="entry name" value="NEUROPEPTIDE RECEPTOR-RELATED G-PROTEIN COUPLED RECEPTOR"/>
    <property type="match status" value="1"/>
</dbReference>
<dbReference type="GO" id="GO:0042277">
    <property type="term" value="F:peptide binding"/>
    <property type="evidence" value="ECO:0007669"/>
    <property type="project" value="TreeGrafter"/>
</dbReference>
<keyword evidence="10" id="KW-1185">Reference proteome</keyword>
<proteinExistence type="predicted"/>
<keyword evidence="5 7" id="KW-0472">Membrane</keyword>
<evidence type="ECO:0000256" key="1">
    <source>
        <dbReference type="ARBA" id="ARBA00004651"/>
    </source>
</evidence>
<keyword evidence="2" id="KW-1003">Cell membrane</keyword>
<feature type="transmembrane region" description="Helical" evidence="7">
    <location>
        <begin position="272"/>
        <end position="293"/>
    </location>
</feature>
<dbReference type="GO" id="GO:0032870">
    <property type="term" value="P:cellular response to hormone stimulus"/>
    <property type="evidence" value="ECO:0007669"/>
    <property type="project" value="TreeGrafter"/>
</dbReference>
<evidence type="ECO:0000256" key="7">
    <source>
        <dbReference type="SAM" id="Phobius"/>
    </source>
</evidence>
<accession>A0AAD9KIH8</accession>
<dbReference type="GO" id="GO:0004930">
    <property type="term" value="F:G protein-coupled receptor activity"/>
    <property type="evidence" value="ECO:0007669"/>
    <property type="project" value="InterPro"/>
</dbReference>
<evidence type="ECO:0000313" key="10">
    <source>
        <dbReference type="Proteomes" id="UP001209878"/>
    </source>
</evidence>
<dbReference type="GO" id="GO:0005886">
    <property type="term" value="C:plasma membrane"/>
    <property type="evidence" value="ECO:0007669"/>
    <property type="project" value="UniProtKB-SubCell"/>
</dbReference>
<feature type="transmembrane region" description="Helical" evidence="7">
    <location>
        <begin position="69"/>
        <end position="92"/>
    </location>
</feature>
<evidence type="ECO:0000259" key="8">
    <source>
        <dbReference type="PROSITE" id="PS50262"/>
    </source>
</evidence>
<evidence type="ECO:0000256" key="4">
    <source>
        <dbReference type="ARBA" id="ARBA00022989"/>
    </source>
</evidence>
<comment type="subcellular location">
    <subcellularLocation>
        <location evidence="1">Cell membrane</location>
        <topology evidence="1">Multi-pass membrane protein</topology>
    </subcellularLocation>
</comment>
<dbReference type="PROSITE" id="PS50262">
    <property type="entry name" value="G_PROTEIN_RECEP_F1_2"/>
    <property type="match status" value="1"/>
</dbReference>
<dbReference type="Pfam" id="PF00001">
    <property type="entry name" value="7tm_1"/>
    <property type="match status" value="1"/>
</dbReference>
<keyword evidence="3 7" id="KW-0812">Transmembrane</keyword>
<dbReference type="Gene3D" id="1.20.1070.10">
    <property type="entry name" value="Rhodopsin 7-helix transmembrane proteins"/>
    <property type="match status" value="1"/>
</dbReference>
<evidence type="ECO:0000256" key="2">
    <source>
        <dbReference type="ARBA" id="ARBA00022475"/>
    </source>
</evidence>
<feature type="transmembrane region" description="Helical" evidence="7">
    <location>
        <begin position="179"/>
        <end position="203"/>
    </location>
</feature>
<dbReference type="Proteomes" id="UP001209878">
    <property type="component" value="Unassembled WGS sequence"/>
</dbReference>
<protein>
    <recommendedName>
        <fullName evidence="8">G-protein coupled receptors family 1 profile domain-containing protein</fullName>
    </recommendedName>
</protein>
<feature type="transmembrane region" description="Helical" evidence="7">
    <location>
        <begin position="98"/>
        <end position="116"/>
    </location>
</feature>
<reference evidence="9" key="1">
    <citation type="journal article" date="2023" name="Mol. Biol. Evol.">
        <title>Third-Generation Sequencing Reveals the Adaptive Role of the Epigenome in Three Deep-Sea Polychaetes.</title>
        <authorList>
            <person name="Perez M."/>
            <person name="Aroh O."/>
            <person name="Sun Y."/>
            <person name="Lan Y."/>
            <person name="Juniper S.K."/>
            <person name="Young C.R."/>
            <person name="Angers B."/>
            <person name="Qian P.Y."/>
        </authorList>
    </citation>
    <scope>NUCLEOTIDE SEQUENCE</scope>
    <source>
        <strain evidence="9">R07B-5</strain>
    </source>
</reference>
<evidence type="ECO:0000256" key="5">
    <source>
        <dbReference type="ARBA" id="ARBA00023136"/>
    </source>
</evidence>
<keyword evidence="4 7" id="KW-1133">Transmembrane helix</keyword>
<dbReference type="SUPFAM" id="SSF81321">
    <property type="entry name" value="Family A G protein-coupled receptor-like"/>
    <property type="match status" value="1"/>
</dbReference>
<feature type="domain" description="G-protein coupled receptors family 1 profile" evidence="8">
    <location>
        <begin position="48"/>
        <end position="290"/>
    </location>
</feature>
<feature type="transmembrane region" description="Helical" evidence="7">
    <location>
        <begin position="233"/>
        <end position="252"/>
    </location>
</feature>
<dbReference type="EMBL" id="JAODUO010001002">
    <property type="protein sequence ID" value="KAK2172006.1"/>
    <property type="molecule type" value="Genomic_DNA"/>
</dbReference>
<dbReference type="InterPro" id="IPR000276">
    <property type="entry name" value="GPCR_Rhodpsn"/>
</dbReference>
<evidence type="ECO:0000256" key="3">
    <source>
        <dbReference type="ARBA" id="ARBA00022692"/>
    </source>
</evidence>
<organism evidence="9 10">
    <name type="scientific">Ridgeia piscesae</name>
    <name type="common">Tubeworm</name>
    <dbReference type="NCBI Taxonomy" id="27915"/>
    <lineage>
        <taxon>Eukaryota</taxon>
        <taxon>Metazoa</taxon>
        <taxon>Spiralia</taxon>
        <taxon>Lophotrochozoa</taxon>
        <taxon>Annelida</taxon>
        <taxon>Polychaeta</taxon>
        <taxon>Sedentaria</taxon>
        <taxon>Canalipalpata</taxon>
        <taxon>Sabellida</taxon>
        <taxon>Siboglinidae</taxon>
        <taxon>Ridgeia</taxon>
    </lineage>
</organism>
<evidence type="ECO:0000313" key="9">
    <source>
        <dbReference type="EMBL" id="KAK2172006.1"/>
    </source>
</evidence>
<name>A0AAD9KIH8_RIDPI</name>
<evidence type="ECO:0000256" key="6">
    <source>
        <dbReference type="ARBA" id="ARBA00023170"/>
    </source>
</evidence>
<keyword evidence="6" id="KW-0675">Receptor</keyword>
<dbReference type="PRINTS" id="PR00237">
    <property type="entry name" value="GPCRRHODOPSN"/>
</dbReference>
<dbReference type="PANTHER" id="PTHR24241:SF117">
    <property type="entry name" value="G-PROTEIN COUPLED RECEPTORS FAMILY 1 PROFILE DOMAIN-CONTAINING PROTEIN"/>
    <property type="match status" value="1"/>
</dbReference>
<feature type="transmembrane region" description="Helical" evidence="7">
    <location>
        <begin position="128"/>
        <end position="148"/>
    </location>
</feature>
<comment type="caution">
    <text evidence="9">The sequence shown here is derived from an EMBL/GenBank/DDBJ whole genome shotgun (WGS) entry which is preliminary data.</text>
</comment>